<dbReference type="Gene3D" id="6.10.280.50">
    <property type="match status" value="1"/>
</dbReference>
<dbReference type="PATRIC" id="fig|760154.4.peg.1678"/>
<evidence type="ECO:0008006" key="3">
    <source>
        <dbReference type="Google" id="ProtNLM"/>
    </source>
</evidence>
<dbReference type="Proteomes" id="UP000006176">
    <property type="component" value="Chromosome"/>
</dbReference>
<dbReference type="OrthoDB" id="5616367at2"/>
<gene>
    <name evidence="1" type="ordered locus">Sulba_1677</name>
</gene>
<dbReference type="InterPro" id="IPR007420">
    <property type="entry name" value="DUF465"/>
</dbReference>
<proteinExistence type="predicted"/>
<dbReference type="Pfam" id="PF04325">
    <property type="entry name" value="DUF465"/>
    <property type="match status" value="1"/>
</dbReference>
<evidence type="ECO:0000313" key="2">
    <source>
        <dbReference type="Proteomes" id="UP000006176"/>
    </source>
</evidence>
<sequence length="75" mass="8902">MLHEYRDIISKLKVENAHFAKIFEKHNELDQKITDVDEGREHMSDLDLDALKKEKLKLKDEAYAMIVAYKKENNL</sequence>
<dbReference type="RefSeq" id="WP_014769841.1">
    <property type="nucleotide sequence ID" value="NC_018002.1"/>
</dbReference>
<dbReference type="InterPro" id="IPR038444">
    <property type="entry name" value="DUF465_sf"/>
</dbReference>
<protein>
    <recommendedName>
        <fullName evidence="3">DUF465 domain-containing protein</fullName>
    </recommendedName>
</protein>
<dbReference type="AlphaFoldDB" id="I3XYE1"/>
<reference evidence="1 2" key="1">
    <citation type="submission" date="2012-06" db="EMBL/GenBank/DDBJ databases">
        <title>Complete sequence of Sulfurospirillum barnesii SES-3.</title>
        <authorList>
            <consortium name="US DOE Joint Genome Institute"/>
            <person name="Lucas S."/>
            <person name="Han J."/>
            <person name="Lapidus A."/>
            <person name="Cheng J.-F."/>
            <person name="Goodwin L."/>
            <person name="Pitluck S."/>
            <person name="Peters L."/>
            <person name="Ovchinnikova G."/>
            <person name="Lu M."/>
            <person name="Detter J.C."/>
            <person name="Han C."/>
            <person name="Tapia R."/>
            <person name="Land M."/>
            <person name="Hauser L."/>
            <person name="Kyrpides N."/>
            <person name="Ivanova N."/>
            <person name="Pagani I."/>
            <person name="Stolz J."/>
            <person name="Arkin A."/>
            <person name="Dehal P."/>
            <person name="Oremland R."/>
            <person name="Saltikov C."/>
            <person name="Basu P."/>
            <person name="Hollibaugh J."/>
            <person name="Newman D."/>
            <person name="Stolyar S."/>
            <person name="Hazen T."/>
            <person name="Woyke T."/>
        </authorList>
    </citation>
    <scope>NUCLEOTIDE SEQUENCE [LARGE SCALE GENOMIC DNA]</scope>
    <source>
        <strain evidence="2">ATCC 700032 / DSM 10660 / SES-3</strain>
    </source>
</reference>
<dbReference type="eggNOG" id="COG2841">
    <property type="taxonomic scope" value="Bacteria"/>
</dbReference>
<dbReference type="STRING" id="760154.Sulba_1677"/>
<organism evidence="1 2">
    <name type="scientific">Sulfurospirillum barnesii (strain ATCC 700032 / DSM 10660 / SES-3)</name>
    <dbReference type="NCBI Taxonomy" id="760154"/>
    <lineage>
        <taxon>Bacteria</taxon>
        <taxon>Pseudomonadati</taxon>
        <taxon>Campylobacterota</taxon>
        <taxon>Epsilonproteobacteria</taxon>
        <taxon>Campylobacterales</taxon>
        <taxon>Sulfurospirillaceae</taxon>
        <taxon>Sulfurospirillum</taxon>
    </lineage>
</organism>
<evidence type="ECO:0000313" key="1">
    <source>
        <dbReference type="EMBL" id="AFL68965.1"/>
    </source>
</evidence>
<dbReference type="HOGENOM" id="CLU_165482_2_0_7"/>
<dbReference type="KEGG" id="sba:Sulba_1677"/>
<name>I3XYE1_SULBS</name>
<accession>I3XYE1</accession>
<dbReference type="EMBL" id="CP003333">
    <property type="protein sequence ID" value="AFL68965.1"/>
    <property type="molecule type" value="Genomic_DNA"/>
</dbReference>
<keyword evidence="2" id="KW-1185">Reference proteome</keyword>